<gene>
    <name evidence="1" type="ORF">OESDEN_01467</name>
</gene>
<proteinExistence type="predicted"/>
<dbReference type="Proteomes" id="UP000053660">
    <property type="component" value="Unassembled WGS sequence"/>
</dbReference>
<evidence type="ECO:0000313" key="2">
    <source>
        <dbReference type="Proteomes" id="UP000053660"/>
    </source>
</evidence>
<sequence length="53" mass="6457">MTGYVLPAVLQKTRIRRRRASQQRQKLLRVLPIRLHLLRQKLRKLHQYKAVNL</sequence>
<protein>
    <submittedName>
        <fullName evidence="1">Uncharacterized protein</fullName>
    </submittedName>
</protein>
<organism evidence="1 2">
    <name type="scientific">Oesophagostomum dentatum</name>
    <name type="common">Nodular worm</name>
    <dbReference type="NCBI Taxonomy" id="61180"/>
    <lineage>
        <taxon>Eukaryota</taxon>
        <taxon>Metazoa</taxon>
        <taxon>Ecdysozoa</taxon>
        <taxon>Nematoda</taxon>
        <taxon>Chromadorea</taxon>
        <taxon>Rhabditida</taxon>
        <taxon>Rhabditina</taxon>
        <taxon>Rhabditomorpha</taxon>
        <taxon>Strongyloidea</taxon>
        <taxon>Strongylidae</taxon>
        <taxon>Oesophagostomum</taxon>
    </lineage>
</organism>
<evidence type="ECO:0000313" key="1">
    <source>
        <dbReference type="EMBL" id="KHJ98554.1"/>
    </source>
</evidence>
<accession>A0A0B1TMS3</accession>
<keyword evidence="2" id="KW-1185">Reference proteome</keyword>
<dbReference type="AlphaFoldDB" id="A0A0B1TMS3"/>
<name>A0A0B1TMS3_OESDE</name>
<dbReference type="EMBL" id="KN549299">
    <property type="protein sequence ID" value="KHJ98554.1"/>
    <property type="molecule type" value="Genomic_DNA"/>
</dbReference>
<reference evidence="1 2" key="1">
    <citation type="submission" date="2014-03" db="EMBL/GenBank/DDBJ databases">
        <title>Draft genome of the hookworm Oesophagostomum dentatum.</title>
        <authorList>
            <person name="Mitreva M."/>
        </authorList>
    </citation>
    <scope>NUCLEOTIDE SEQUENCE [LARGE SCALE GENOMIC DNA]</scope>
    <source>
        <strain evidence="1 2">OD-Hann</strain>
    </source>
</reference>